<proteinExistence type="predicted"/>
<keyword evidence="2" id="KW-1185">Reference proteome</keyword>
<dbReference type="AlphaFoldDB" id="A0ABD2NM23"/>
<sequence>MELPFYWYELLTDSRSKPSPFRVIEIAPQEVVREWTNFLTGQYMKKRSIPNQKQREVKVSNEHSHKLILHRENYNGAWENSNITNKNVIKSNEHEFTDFAY</sequence>
<dbReference type="Proteomes" id="UP001516400">
    <property type="component" value="Unassembled WGS sequence"/>
</dbReference>
<accession>A0ABD2NM23</accession>
<gene>
    <name evidence="1" type="ORF">HHI36_016896</name>
</gene>
<reference evidence="1 2" key="1">
    <citation type="journal article" date="2021" name="BMC Biol.">
        <title>Horizontally acquired antibacterial genes associated with adaptive radiation of ladybird beetles.</title>
        <authorList>
            <person name="Li H.S."/>
            <person name="Tang X.F."/>
            <person name="Huang Y.H."/>
            <person name="Xu Z.Y."/>
            <person name="Chen M.L."/>
            <person name="Du X.Y."/>
            <person name="Qiu B.Y."/>
            <person name="Chen P.T."/>
            <person name="Zhang W."/>
            <person name="Slipinski A."/>
            <person name="Escalona H.E."/>
            <person name="Waterhouse R.M."/>
            <person name="Zwick A."/>
            <person name="Pang H."/>
        </authorList>
    </citation>
    <scope>NUCLEOTIDE SEQUENCE [LARGE SCALE GENOMIC DNA]</scope>
    <source>
        <strain evidence="1">SYSU2018</strain>
    </source>
</reference>
<evidence type="ECO:0000313" key="1">
    <source>
        <dbReference type="EMBL" id="KAL3279386.1"/>
    </source>
</evidence>
<comment type="caution">
    <text evidence="1">The sequence shown here is derived from an EMBL/GenBank/DDBJ whole genome shotgun (WGS) entry which is preliminary data.</text>
</comment>
<dbReference type="EMBL" id="JABFTP020000124">
    <property type="protein sequence ID" value="KAL3279386.1"/>
    <property type="molecule type" value="Genomic_DNA"/>
</dbReference>
<name>A0ABD2NM23_9CUCU</name>
<organism evidence="1 2">
    <name type="scientific">Cryptolaemus montrouzieri</name>
    <dbReference type="NCBI Taxonomy" id="559131"/>
    <lineage>
        <taxon>Eukaryota</taxon>
        <taxon>Metazoa</taxon>
        <taxon>Ecdysozoa</taxon>
        <taxon>Arthropoda</taxon>
        <taxon>Hexapoda</taxon>
        <taxon>Insecta</taxon>
        <taxon>Pterygota</taxon>
        <taxon>Neoptera</taxon>
        <taxon>Endopterygota</taxon>
        <taxon>Coleoptera</taxon>
        <taxon>Polyphaga</taxon>
        <taxon>Cucujiformia</taxon>
        <taxon>Coccinelloidea</taxon>
        <taxon>Coccinellidae</taxon>
        <taxon>Scymninae</taxon>
        <taxon>Scymnini</taxon>
        <taxon>Cryptolaemus</taxon>
    </lineage>
</organism>
<evidence type="ECO:0000313" key="2">
    <source>
        <dbReference type="Proteomes" id="UP001516400"/>
    </source>
</evidence>
<protein>
    <submittedName>
        <fullName evidence="1">Uncharacterized protein</fullName>
    </submittedName>
</protein>